<dbReference type="PROSITE" id="PS01071">
    <property type="entry name" value="GRPE"/>
    <property type="match status" value="1"/>
</dbReference>
<evidence type="ECO:0000256" key="4">
    <source>
        <dbReference type="RuleBase" id="RU000639"/>
    </source>
</evidence>
<evidence type="ECO:0000313" key="8">
    <source>
        <dbReference type="EMBL" id="MBC6012096.1"/>
    </source>
</evidence>
<dbReference type="EMBL" id="JACRWH010000013">
    <property type="protein sequence ID" value="MBC6012096.1"/>
    <property type="molecule type" value="Genomic_DNA"/>
</dbReference>
<gene>
    <name evidence="3 8" type="primary">grpE</name>
    <name evidence="8" type="ORF">H8911_04935</name>
</gene>
<comment type="similarity">
    <text evidence="1 3 5">Belongs to the GrpE family.</text>
</comment>
<dbReference type="CDD" id="cd00446">
    <property type="entry name" value="GrpE"/>
    <property type="match status" value="1"/>
</dbReference>
<feature type="region of interest" description="Disordered" evidence="7">
    <location>
        <begin position="1"/>
        <end position="33"/>
    </location>
</feature>
<protein>
    <recommendedName>
        <fullName evidence="3 4">Protein GrpE</fullName>
    </recommendedName>
    <alternativeName>
        <fullName evidence="3">HSP-70 cofactor</fullName>
    </alternativeName>
</protein>
<keyword evidence="2 3" id="KW-0143">Chaperone</keyword>
<keyword evidence="3" id="KW-0963">Cytoplasm</keyword>
<dbReference type="HAMAP" id="MF_01151">
    <property type="entry name" value="GrpE"/>
    <property type="match status" value="1"/>
</dbReference>
<proteinExistence type="inferred from homology"/>
<evidence type="ECO:0000256" key="5">
    <source>
        <dbReference type="RuleBase" id="RU004478"/>
    </source>
</evidence>
<reference evidence="8 9" key="1">
    <citation type="submission" date="2020-08" db="EMBL/GenBank/DDBJ databases">
        <authorList>
            <person name="Liu C."/>
            <person name="Sun Q."/>
        </authorList>
    </citation>
    <scope>NUCLEOTIDE SEQUENCE [LARGE SCALE GENOMIC DNA]</scope>
    <source>
        <strain evidence="8 9">L34</strain>
    </source>
</reference>
<dbReference type="NCBIfam" id="NF010738">
    <property type="entry name" value="PRK14140.1"/>
    <property type="match status" value="1"/>
</dbReference>
<evidence type="ECO:0000256" key="1">
    <source>
        <dbReference type="ARBA" id="ARBA00009054"/>
    </source>
</evidence>
<dbReference type="InterPro" id="IPR013805">
    <property type="entry name" value="GrpE_CC"/>
</dbReference>
<feature type="coiled-coil region" evidence="6">
    <location>
        <begin position="34"/>
        <end position="65"/>
    </location>
</feature>
<dbReference type="Gene3D" id="2.30.22.10">
    <property type="entry name" value="Head domain of nucleotide exchange factor GrpE"/>
    <property type="match status" value="1"/>
</dbReference>
<dbReference type="Gene3D" id="3.90.20.20">
    <property type="match status" value="1"/>
</dbReference>
<dbReference type="PANTHER" id="PTHR21237">
    <property type="entry name" value="GRPE PROTEIN"/>
    <property type="match status" value="1"/>
</dbReference>
<name>A0ABR7KH89_9FIRM</name>
<keyword evidence="9" id="KW-1185">Reference proteome</keyword>
<keyword evidence="3 4" id="KW-0346">Stress response</keyword>
<evidence type="ECO:0000313" key="9">
    <source>
        <dbReference type="Proteomes" id="UP000649075"/>
    </source>
</evidence>
<evidence type="ECO:0000256" key="6">
    <source>
        <dbReference type="SAM" id="Coils"/>
    </source>
</evidence>
<sequence length="179" mass="20432">MSKEETKEVKEETKEEVVEGAAEEKKEPSSDEIIEGLKAELDKAKNDVARAYADTENMKKRLQKDADATRKYRFQQPATEILPILDSMEMALKVQTEDETIKNYVKGFEMIHKQLKGVLEKEGVQEIDAADKPFDHNTMQALMQEKKEGVESGMVIEVLQKGYMLKDRILRPALVKVSE</sequence>
<dbReference type="PANTHER" id="PTHR21237:SF23">
    <property type="entry name" value="GRPE PROTEIN HOMOLOG, MITOCHONDRIAL"/>
    <property type="match status" value="1"/>
</dbReference>
<evidence type="ECO:0000256" key="3">
    <source>
        <dbReference type="HAMAP-Rule" id="MF_01151"/>
    </source>
</evidence>
<comment type="subcellular location">
    <subcellularLocation>
        <location evidence="3">Cytoplasm</location>
    </subcellularLocation>
</comment>
<dbReference type="InterPro" id="IPR009012">
    <property type="entry name" value="GrpE_head"/>
</dbReference>
<dbReference type="InterPro" id="IPR000740">
    <property type="entry name" value="GrpE"/>
</dbReference>
<keyword evidence="6" id="KW-0175">Coiled coil</keyword>
<dbReference type="SUPFAM" id="SSF58014">
    <property type="entry name" value="Coiled-coil domain of nucleotide exchange factor GrpE"/>
    <property type="match status" value="1"/>
</dbReference>
<dbReference type="SUPFAM" id="SSF51064">
    <property type="entry name" value="Head domain of nucleotide exchange factor GrpE"/>
    <property type="match status" value="1"/>
</dbReference>
<comment type="caution">
    <text evidence="8">The sequence shown here is derived from an EMBL/GenBank/DDBJ whole genome shotgun (WGS) entry which is preliminary data.</text>
</comment>
<comment type="subunit">
    <text evidence="3">Homodimer.</text>
</comment>
<dbReference type="PRINTS" id="PR00773">
    <property type="entry name" value="GRPEPROTEIN"/>
</dbReference>
<organism evidence="8 9">
    <name type="scientific">Holdemanella hominis</name>
    <dbReference type="NCBI Taxonomy" id="2764327"/>
    <lineage>
        <taxon>Bacteria</taxon>
        <taxon>Bacillati</taxon>
        <taxon>Bacillota</taxon>
        <taxon>Erysipelotrichia</taxon>
        <taxon>Erysipelotrichales</taxon>
        <taxon>Erysipelotrichaceae</taxon>
        <taxon>Holdemanella</taxon>
    </lineage>
</organism>
<comment type="function">
    <text evidence="3 4">Participates actively in the response to hyperosmotic and heat shock by preventing the aggregation of stress-denatured proteins, in association with DnaK and GrpE. It is the nucleotide exchange factor for DnaK and may function as a thermosensor. Unfolded proteins bind initially to DnaJ; upon interaction with the DnaJ-bound protein, DnaK hydrolyzes its bound ATP, resulting in the formation of a stable complex. GrpE releases ADP from DnaK; ATP binding to DnaK triggers the release of the substrate protein, thus completing the reaction cycle. Several rounds of ATP-dependent interactions between DnaJ, DnaK and GrpE are required for fully efficient folding.</text>
</comment>
<dbReference type="RefSeq" id="WP_117925580.1">
    <property type="nucleotide sequence ID" value="NZ_JACRWH010000013.1"/>
</dbReference>
<dbReference type="Proteomes" id="UP000649075">
    <property type="component" value="Unassembled WGS sequence"/>
</dbReference>
<accession>A0ABR7KH89</accession>
<dbReference type="Pfam" id="PF01025">
    <property type="entry name" value="GrpE"/>
    <property type="match status" value="1"/>
</dbReference>
<evidence type="ECO:0000256" key="7">
    <source>
        <dbReference type="SAM" id="MobiDB-lite"/>
    </source>
</evidence>
<evidence type="ECO:0000256" key="2">
    <source>
        <dbReference type="ARBA" id="ARBA00023186"/>
    </source>
</evidence>